<organism evidence="1 2">
    <name type="scientific">Austropuccinia psidii MF-1</name>
    <dbReference type="NCBI Taxonomy" id="1389203"/>
    <lineage>
        <taxon>Eukaryota</taxon>
        <taxon>Fungi</taxon>
        <taxon>Dikarya</taxon>
        <taxon>Basidiomycota</taxon>
        <taxon>Pucciniomycotina</taxon>
        <taxon>Pucciniomycetes</taxon>
        <taxon>Pucciniales</taxon>
        <taxon>Sphaerophragmiaceae</taxon>
        <taxon>Austropuccinia</taxon>
    </lineage>
</organism>
<protein>
    <recommendedName>
        <fullName evidence="3">Integrase catalytic domain-containing protein</fullName>
    </recommendedName>
</protein>
<evidence type="ECO:0008006" key="3">
    <source>
        <dbReference type="Google" id="ProtNLM"/>
    </source>
</evidence>
<dbReference type="Proteomes" id="UP000765509">
    <property type="component" value="Unassembled WGS sequence"/>
</dbReference>
<comment type="caution">
    <text evidence="1">The sequence shown here is derived from an EMBL/GenBank/DDBJ whole genome shotgun (WGS) entry which is preliminary data.</text>
</comment>
<dbReference type="AlphaFoldDB" id="A0A9Q3I1D0"/>
<name>A0A9Q3I1D0_9BASI</name>
<sequence length="81" mass="9637">MDWVTALPPGEDRRFNACLMLVDRYRITPNLLPFHEDNTAVMIWNRFISHKTFSQNIISDRDPKFTSDLWTNLHNLFCPEL</sequence>
<keyword evidence="2" id="KW-1185">Reference proteome</keyword>
<evidence type="ECO:0000313" key="2">
    <source>
        <dbReference type="Proteomes" id="UP000765509"/>
    </source>
</evidence>
<dbReference type="EMBL" id="AVOT02032182">
    <property type="protein sequence ID" value="MBW0525896.1"/>
    <property type="molecule type" value="Genomic_DNA"/>
</dbReference>
<reference evidence="1" key="1">
    <citation type="submission" date="2021-03" db="EMBL/GenBank/DDBJ databases">
        <title>Draft genome sequence of rust myrtle Austropuccinia psidii MF-1, a brazilian biotype.</title>
        <authorList>
            <person name="Quecine M.C."/>
            <person name="Pachon D.M.R."/>
            <person name="Bonatelli M.L."/>
            <person name="Correr F.H."/>
            <person name="Franceschini L.M."/>
            <person name="Leite T.F."/>
            <person name="Margarido G.R.A."/>
            <person name="Almeida C.A."/>
            <person name="Ferrarezi J.A."/>
            <person name="Labate C.A."/>
        </authorList>
    </citation>
    <scope>NUCLEOTIDE SEQUENCE</scope>
    <source>
        <strain evidence="1">MF-1</strain>
    </source>
</reference>
<accession>A0A9Q3I1D0</accession>
<gene>
    <name evidence="1" type="ORF">O181_065611</name>
</gene>
<proteinExistence type="predicted"/>
<evidence type="ECO:0000313" key="1">
    <source>
        <dbReference type="EMBL" id="MBW0525896.1"/>
    </source>
</evidence>